<organism evidence="5">
    <name type="scientific">Selaginella moellendorffii</name>
    <name type="common">Spikemoss</name>
    <dbReference type="NCBI Taxonomy" id="88036"/>
    <lineage>
        <taxon>Eukaryota</taxon>
        <taxon>Viridiplantae</taxon>
        <taxon>Streptophyta</taxon>
        <taxon>Embryophyta</taxon>
        <taxon>Tracheophyta</taxon>
        <taxon>Lycopodiopsida</taxon>
        <taxon>Selaginellales</taxon>
        <taxon>Selaginellaceae</taxon>
        <taxon>Selaginella</taxon>
    </lineage>
</organism>
<reference evidence="4 5" key="1">
    <citation type="journal article" date="2011" name="Science">
        <title>The Selaginella genome identifies genetic changes associated with the evolution of vascular plants.</title>
        <authorList>
            <person name="Banks J.A."/>
            <person name="Nishiyama T."/>
            <person name="Hasebe M."/>
            <person name="Bowman J.L."/>
            <person name="Gribskov M."/>
            <person name="dePamphilis C."/>
            <person name="Albert V.A."/>
            <person name="Aono N."/>
            <person name="Aoyama T."/>
            <person name="Ambrose B.A."/>
            <person name="Ashton N.W."/>
            <person name="Axtell M.J."/>
            <person name="Barker E."/>
            <person name="Barker M.S."/>
            <person name="Bennetzen J.L."/>
            <person name="Bonawitz N.D."/>
            <person name="Chapple C."/>
            <person name="Cheng C."/>
            <person name="Correa L.G."/>
            <person name="Dacre M."/>
            <person name="DeBarry J."/>
            <person name="Dreyer I."/>
            <person name="Elias M."/>
            <person name="Engstrom E.M."/>
            <person name="Estelle M."/>
            <person name="Feng L."/>
            <person name="Finet C."/>
            <person name="Floyd S.K."/>
            <person name="Frommer W.B."/>
            <person name="Fujita T."/>
            <person name="Gramzow L."/>
            <person name="Gutensohn M."/>
            <person name="Harholt J."/>
            <person name="Hattori M."/>
            <person name="Heyl A."/>
            <person name="Hirai T."/>
            <person name="Hiwatashi Y."/>
            <person name="Ishikawa M."/>
            <person name="Iwata M."/>
            <person name="Karol K.G."/>
            <person name="Koehler B."/>
            <person name="Kolukisaoglu U."/>
            <person name="Kubo M."/>
            <person name="Kurata T."/>
            <person name="Lalonde S."/>
            <person name="Li K."/>
            <person name="Li Y."/>
            <person name="Litt A."/>
            <person name="Lyons E."/>
            <person name="Manning G."/>
            <person name="Maruyama T."/>
            <person name="Michael T.P."/>
            <person name="Mikami K."/>
            <person name="Miyazaki S."/>
            <person name="Morinaga S."/>
            <person name="Murata T."/>
            <person name="Mueller-Roeber B."/>
            <person name="Nelson D.R."/>
            <person name="Obara M."/>
            <person name="Oguri Y."/>
            <person name="Olmstead R.G."/>
            <person name="Onodera N."/>
            <person name="Petersen B.L."/>
            <person name="Pils B."/>
            <person name="Prigge M."/>
            <person name="Rensing S.A."/>
            <person name="Riano-Pachon D.M."/>
            <person name="Roberts A.W."/>
            <person name="Sato Y."/>
            <person name="Scheller H.V."/>
            <person name="Schulz B."/>
            <person name="Schulz C."/>
            <person name="Shakirov E.V."/>
            <person name="Shibagaki N."/>
            <person name="Shinohara N."/>
            <person name="Shippen D.E."/>
            <person name="Soerensen I."/>
            <person name="Sotooka R."/>
            <person name="Sugimoto N."/>
            <person name="Sugita M."/>
            <person name="Sumikawa N."/>
            <person name="Tanurdzic M."/>
            <person name="Theissen G."/>
            <person name="Ulvskov P."/>
            <person name="Wakazuki S."/>
            <person name="Weng J.K."/>
            <person name="Willats W.W."/>
            <person name="Wipf D."/>
            <person name="Wolf P.G."/>
            <person name="Yang L."/>
            <person name="Zimmer A.D."/>
            <person name="Zhu Q."/>
            <person name="Mitros T."/>
            <person name="Hellsten U."/>
            <person name="Loque D."/>
            <person name="Otillar R."/>
            <person name="Salamov A."/>
            <person name="Schmutz J."/>
            <person name="Shapiro H."/>
            <person name="Lindquist E."/>
            <person name="Lucas S."/>
            <person name="Rokhsar D."/>
            <person name="Grigoriev I.V."/>
        </authorList>
    </citation>
    <scope>NUCLEOTIDE SEQUENCE [LARGE SCALE GENOMIC DNA]</scope>
</reference>
<keyword evidence="2" id="KW-0560">Oxidoreductase</keyword>
<dbReference type="eggNOG" id="ENOG502QPMY">
    <property type="taxonomic scope" value="Eukaryota"/>
</dbReference>
<dbReference type="CDD" id="cd05259">
    <property type="entry name" value="PCBER_SDR_a"/>
    <property type="match status" value="1"/>
</dbReference>
<dbReference type="InterPro" id="IPR008030">
    <property type="entry name" value="NmrA-like"/>
</dbReference>
<dbReference type="PANTHER" id="PTHR43349:SF93">
    <property type="entry name" value="ISOFLAVONE REDUCTASE HOMOLOG P3-RELATED"/>
    <property type="match status" value="1"/>
</dbReference>
<dbReference type="Proteomes" id="UP000001514">
    <property type="component" value="Unassembled WGS sequence"/>
</dbReference>
<dbReference type="PANTHER" id="PTHR43349">
    <property type="entry name" value="PINORESINOL REDUCTASE-RELATED"/>
    <property type="match status" value="1"/>
</dbReference>
<protein>
    <recommendedName>
        <fullName evidence="3">NmrA-like domain-containing protein</fullName>
    </recommendedName>
</protein>
<dbReference type="InParanoid" id="D8RMR4"/>
<evidence type="ECO:0000259" key="3">
    <source>
        <dbReference type="Pfam" id="PF05368"/>
    </source>
</evidence>
<dbReference type="InterPro" id="IPR036291">
    <property type="entry name" value="NAD(P)-bd_dom_sf"/>
</dbReference>
<dbReference type="InterPro" id="IPR045312">
    <property type="entry name" value="PCBER-like"/>
</dbReference>
<dbReference type="Pfam" id="PF05368">
    <property type="entry name" value="NmrA"/>
    <property type="match status" value="1"/>
</dbReference>
<evidence type="ECO:0000256" key="2">
    <source>
        <dbReference type="ARBA" id="ARBA00023002"/>
    </source>
</evidence>
<dbReference type="HOGENOM" id="CLU_060833_0_1_1"/>
<dbReference type="Gramene" id="EFJ26385">
    <property type="protein sequence ID" value="EFJ26385"/>
    <property type="gene ID" value="SELMODRAFT_97487"/>
</dbReference>
<dbReference type="EMBL" id="GL377584">
    <property type="protein sequence ID" value="EFJ26385.1"/>
    <property type="molecule type" value="Genomic_DNA"/>
</dbReference>
<keyword evidence="1" id="KW-0521">NADP</keyword>
<name>D8RMR4_SELML</name>
<dbReference type="GO" id="GO:0050664">
    <property type="term" value="F:oxidoreductase activity, acting on NAD(P)H, oxygen as acceptor"/>
    <property type="evidence" value="ECO:0000318"/>
    <property type="project" value="GO_Central"/>
</dbReference>
<dbReference type="AlphaFoldDB" id="D8RMR4"/>
<dbReference type="STRING" id="88036.D8RMR4"/>
<evidence type="ECO:0000313" key="4">
    <source>
        <dbReference type="EMBL" id="EFJ26385.1"/>
    </source>
</evidence>
<keyword evidence="5" id="KW-1185">Reference proteome</keyword>
<dbReference type="OMA" id="HATCILI"/>
<dbReference type="InterPro" id="IPR050608">
    <property type="entry name" value="NmrA-type/Isoflavone_red_sf"/>
</dbReference>
<gene>
    <name evidence="4" type="ORF">SELMODRAFT_97487</name>
</gene>
<sequence>MDGVSKSVLVIGATGYIGRYIALASAAAGFSTSALLRANSGAAPNPRRDKAIESLHAAGISIKNGSLDDRESLMLALEDVDIVISAVGIPQILEQLNLVEAMKEKKTVKRFVPSEFGQDVDKVVCLKPAQEVLSDPKIRVRRAIEAAGIPFTYVITNAFAKFHFNMREENGRLSPPERFVIYGDGNIKASFVTEEDIGAFTVKAAADPRALNKTLHMRPPANALSQNETVAILERETKRQLRKEVVSQVEMLESIRGHVFLAFESVILSLMYSAYIRGDTFGFELGPNDVVAHELYPDASFTDAHGYLSKFV</sequence>
<feature type="domain" description="NmrA-like" evidence="3">
    <location>
        <begin position="6"/>
        <end position="308"/>
    </location>
</feature>
<dbReference type="SUPFAM" id="SSF51735">
    <property type="entry name" value="NAD(P)-binding Rossmann-fold domains"/>
    <property type="match status" value="1"/>
</dbReference>
<proteinExistence type="predicted"/>
<evidence type="ECO:0000256" key="1">
    <source>
        <dbReference type="ARBA" id="ARBA00022857"/>
    </source>
</evidence>
<dbReference type="GO" id="GO:0009807">
    <property type="term" value="P:lignan biosynthetic process"/>
    <property type="evidence" value="ECO:0000318"/>
    <property type="project" value="GO_Central"/>
</dbReference>
<accession>D8RMR4</accession>
<dbReference type="Gene3D" id="3.90.25.10">
    <property type="entry name" value="UDP-galactose 4-epimerase, domain 1"/>
    <property type="match status" value="1"/>
</dbReference>
<dbReference type="Gene3D" id="3.40.50.720">
    <property type="entry name" value="NAD(P)-binding Rossmann-like Domain"/>
    <property type="match status" value="1"/>
</dbReference>
<dbReference type="KEGG" id="smo:SELMODRAFT_97487"/>
<evidence type="ECO:0000313" key="5">
    <source>
        <dbReference type="Proteomes" id="UP000001514"/>
    </source>
</evidence>